<protein>
    <recommendedName>
        <fullName evidence="8">Ankyrin repeat domain-containing protein</fullName>
    </recommendedName>
</protein>
<feature type="repeat" description="ANK" evidence="3">
    <location>
        <begin position="326"/>
        <end position="358"/>
    </location>
</feature>
<evidence type="ECO:0000256" key="1">
    <source>
        <dbReference type="ARBA" id="ARBA00022737"/>
    </source>
</evidence>
<dbReference type="InterPro" id="IPR036770">
    <property type="entry name" value="Ankyrin_rpt-contain_sf"/>
</dbReference>
<evidence type="ECO:0000313" key="4">
    <source>
        <dbReference type="EMBL" id="GJM50683.1"/>
    </source>
</evidence>
<dbReference type="EMBL" id="BQKB01000007">
    <property type="protein sequence ID" value="GJM51836.1"/>
    <property type="molecule type" value="Genomic_DNA"/>
</dbReference>
<dbReference type="Gene3D" id="1.25.40.20">
    <property type="entry name" value="Ankyrin repeat-containing domain"/>
    <property type="match status" value="3"/>
</dbReference>
<dbReference type="AlphaFoldDB" id="A0AAV5ATI9"/>
<dbReference type="RefSeq" id="WP_264845440.1">
    <property type="nucleotide sequence ID" value="NZ_BPMA01000012.1"/>
</dbReference>
<sequence>MKKISLLIVFMIGSMVFGQVKNTLLERSFWKKDTDIAKVKTEIEKGNNPSQLDTNAFDPVTMAIMAGTPDETIKFLLEQKGNEIDKRTHDSRTYLHWAAFSGNLNMVNYLISKGFDINITDSRGMSPLAFAAERSQIDANLCEAFFKAGVDPKQKYKNGETLLFIAISNDKADLELTNYLIFKGMSLYDTDKNGNSVFDYATKKGNIPLLENLIKKGVKPTPNAIIFAAQGARRFANSLNVYEYLVNDLKLKANFVNNEGKNALHYIVTKENQQEVIKFFLSKKIAVNQVDKEGNTPFMIAASTKYLAYLQLLLPQLKNINLTNNEGKSALTNAIEFSDAEVVTFLLKNKANVLIKDKNENTLAYYLIASYQAQNEAAFDKKRNLLAEKNVDFTAPQKDKNTLLHIVASQNNLALLQKISDFKIDVNAKNNVSETALHKAAMVAKNDAILKYLLSQGANKSEITELGETAYDLAKENEILQRENIDIEFLK</sequence>
<dbReference type="SMART" id="SM00248">
    <property type="entry name" value="ANK"/>
    <property type="match status" value="10"/>
</dbReference>
<accession>A0AAV5ATI9</accession>
<evidence type="ECO:0000313" key="6">
    <source>
        <dbReference type="Proteomes" id="UP001207736"/>
    </source>
</evidence>
<feature type="repeat" description="ANK" evidence="3">
    <location>
        <begin position="90"/>
        <end position="122"/>
    </location>
</feature>
<feature type="repeat" description="ANK" evidence="3">
    <location>
        <begin position="293"/>
        <end position="325"/>
    </location>
</feature>
<dbReference type="PROSITE" id="PS50088">
    <property type="entry name" value="ANK_REPEAT"/>
    <property type="match status" value="5"/>
</dbReference>
<comment type="caution">
    <text evidence="4">The sequence shown here is derived from an EMBL/GenBank/DDBJ whole genome shotgun (WGS) entry which is preliminary data.</text>
</comment>
<keyword evidence="2 3" id="KW-0040">ANK repeat</keyword>
<dbReference type="PANTHER" id="PTHR24198:SF165">
    <property type="entry name" value="ANKYRIN REPEAT-CONTAINING PROTEIN-RELATED"/>
    <property type="match status" value="1"/>
</dbReference>
<organism evidence="4 6">
    <name type="scientific">Capnocytophaga catalasegens</name>
    <dbReference type="NCBI Taxonomy" id="1004260"/>
    <lineage>
        <taxon>Bacteria</taxon>
        <taxon>Pseudomonadati</taxon>
        <taxon>Bacteroidota</taxon>
        <taxon>Flavobacteriia</taxon>
        <taxon>Flavobacteriales</taxon>
        <taxon>Flavobacteriaceae</taxon>
        <taxon>Capnocytophaga</taxon>
    </lineage>
</organism>
<evidence type="ECO:0000313" key="7">
    <source>
        <dbReference type="Proteomes" id="UP001208692"/>
    </source>
</evidence>
<reference evidence="4 7" key="1">
    <citation type="submission" date="2021-11" db="EMBL/GenBank/DDBJ databases">
        <title>Draft genome sequence of Capnocytophaga sp. strain KC07075 isolated from cat oral cavity.</title>
        <authorList>
            <person name="Suzuki M."/>
            <person name="Imaoka K."/>
            <person name="Kimura M."/>
            <person name="Morikawa S."/>
            <person name="Maeda K."/>
        </authorList>
    </citation>
    <scope>NUCLEOTIDE SEQUENCE</scope>
    <source>
        <strain evidence="4">KC07075</strain>
        <strain evidence="5 7">KC07079</strain>
    </source>
</reference>
<dbReference type="PANTHER" id="PTHR24198">
    <property type="entry name" value="ANKYRIN REPEAT AND PROTEIN KINASE DOMAIN-CONTAINING PROTEIN"/>
    <property type="match status" value="1"/>
</dbReference>
<dbReference type="Proteomes" id="UP001207736">
    <property type="component" value="Unassembled WGS sequence"/>
</dbReference>
<feature type="repeat" description="ANK" evidence="3">
    <location>
        <begin position="432"/>
        <end position="465"/>
    </location>
</feature>
<name>A0AAV5ATI9_9FLAO</name>
<evidence type="ECO:0008006" key="8">
    <source>
        <dbReference type="Google" id="ProtNLM"/>
    </source>
</evidence>
<dbReference type="Proteomes" id="UP001208692">
    <property type="component" value="Unassembled WGS sequence"/>
</dbReference>
<keyword evidence="7" id="KW-1185">Reference proteome</keyword>
<keyword evidence="1" id="KW-0677">Repeat</keyword>
<evidence type="ECO:0000313" key="5">
    <source>
        <dbReference type="EMBL" id="GJM51836.1"/>
    </source>
</evidence>
<proteinExistence type="predicted"/>
<dbReference type="PROSITE" id="PS50297">
    <property type="entry name" value="ANK_REP_REGION"/>
    <property type="match status" value="2"/>
</dbReference>
<feature type="repeat" description="ANK" evidence="3">
    <location>
        <begin position="259"/>
        <end position="292"/>
    </location>
</feature>
<dbReference type="InterPro" id="IPR002110">
    <property type="entry name" value="Ankyrin_rpt"/>
</dbReference>
<evidence type="ECO:0000256" key="3">
    <source>
        <dbReference type="PROSITE-ProRule" id="PRU00023"/>
    </source>
</evidence>
<dbReference type="EMBL" id="BQKA01000033">
    <property type="protein sequence ID" value="GJM50683.1"/>
    <property type="molecule type" value="Genomic_DNA"/>
</dbReference>
<evidence type="ECO:0000256" key="2">
    <source>
        <dbReference type="ARBA" id="ARBA00023043"/>
    </source>
</evidence>
<dbReference type="SUPFAM" id="SSF48403">
    <property type="entry name" value="Ankyrin repeat"/>
    <property type="match status" value="2"/>
</dbReference>
<gene>
    <name evidence="4" type="ORF">RCZ15_16560</name>
    <name evidence="5" type="ORF">RCZ16_01540</name>
</gene>
<dbReference type="Pfam" id="PF12796">
    <property type="entry name" value="Ank_2"/>
    <property type="match status" value="4"/>
</dbReference>